<accession>A0A8H8S9F3</accession>
<feature type="transmembrane region" description="Helical" evidence="1">
    <location>
        <begin position="58"/>
        <end position="77"/>
    </location>
</feature>
<feature type="transmembrane region" description="Helical" evidence="1">
    <location>
        <begin position="187"/>
        <end position="210"/>
    </location>
</feature>
<keyword evidence="1" id="KW-0812">Transmembrane</keyword>
<evidence type="ECO:0008006" key="4">
    <source>
        <dbReference type="Google" id="ProtNLM"/>
    </source>
</evidence>
<keyword evidence="3" id="KW-1185">Reference proteome</keyword>
<dbReference type="Proteomes" id="UP000443090">
    <property type="component" value="Unassembled WGS sequence"/>
</dbReference>
<dbReference type="OrthoDB" id="2279611at2759"/>
<protein>
    <recommendedName>
        <fullName evidence="4">Tetraspanin</fullName>
    </recommendedName>
</protein>
<name>A0A8H8S9F3_9HELO</name>
<sequence length="231" mass="25229">MARDNILLSYILVDILFVLSGGLLIGFALITETEAKSVPTISTVARDLLFVRCPLNAAVGNAVMVFVTFLISVPAMVMPTTRGWLKFHGYMTVVCALFTMIIGLDIWFDTLKTRKNLALVWKQQPATSQSLLQQEVCYFTMLNCCGYLNSTSPPFVVDTTCPNALVAAARVGCVGPFSVFANGFLDLVFTGAFGIVGIDVALVLSTAMLLKNRKEKERYRHIDEKNGTGAL</sequence>
<organism evidence="2 3">
    <name type="scientific">Lachnellula occidentalis</name>
    <dbReference type="NCBI Taxonomy" id="215460"/>
    <lineage>
        <taxon>Eukaryota</taxon>
        <taxon>Fungi</taxon>
        <taxon>Dikarya</taxon>
        <taxon>Ascomycota</taxon>
        <taxon>Pezizomycotina</taxon>
        <taxon>Leotiomycetes</taxon>
        <taxon>Helotiales</taxon>
        <taxon>Lachnaceae</taxon>
        <taxon>Lachnellula</taxon>
    </lineage>
</organism>
<keyword evidence="1" id="KW-0472">Membrane</keyword>
<keyword evidence="1" id="KW-1133">Transmembrane helix</keyword>
<reference evidence="2 3" key="1">
    <citation type="submission" date="2018-05" db="EMBL/GenBank/DDBJ databases">
        <title>Genome sequencing and assembly of the regulated plant pathogen Lachnellula willkommii and related sister species for the development of diagnostic species identification markers.</title>
        <authorList>
            <person name="Giroux E."/>
            <person name="Bilodeau G."/>
        </authorList>
    </citation>
    <scope>NUCLEOTIDE SEQUENCE [LARGE SCALE GENOMIC DNA]</scope>
    <source>
        <strain evidence="2 3">CBS 160.35</strain>
    </source>
</reference>
<evidence type="ECO:0000256" key="1">
    <source>
        <dbReference type="SAM" id="Phobius"/>
    </source>
</evidence>
<feature type="transmembrane region" description="Helical" evidence="1">
    <location>
        <begin position="7"/>
        <end position="30"/>
    </location>
</feature>
<dbReference type="EMBL" id="QGMI01000007">
    <property type="protein sequence ID" value="TVY49689.1"/>
    <property type="molecule type" value="Genomic_DNA"/>
</dbReference>
<dbReference type="AlphaFoldDB" id="A0A8H8S9F3"/>
<comment type="caution">
    <text evidence="2">The sequence shown here is derived from an EMBL/GenBank/DDBJ whole genome shotgun (WGS) entry which is preliminary data.</text>
</comment>
<gene>
    <name evidence="2" type="ORF">LOCC1_G000241</name>
</gene>
<proteinExistence type="predicted"/>
<evidence type="ECO:0000313" key="2">
    <source>
        <dbReference type="EMBL" id="TVY49689.1"/>
    </source>
</evidence>
<feature type="transmembrane region" description="Helical" evidence="1">
    <location>
        <begin position="89"/>
        <end position="108"/>
    </location>
</feature>
<evidence type="ECO:0000313" key="3">
    <source>
        <dbReference type="Proteomes" id="UP000443090"/>
    </source>
</evidence>